<evidence type="ECO:0000256" key="13">
    <source>
        <dbReference type="SAM" id="MobiDB-lite"/>
    </source>
</evidence>
<keyword evidence="7" id="KW-0677">Repeat</keyword>
<dbReference type="GO" id="GO:0006171">
    <property type="term" value="P:cAMP biosynthetic process"/>
    <property type="evidence" value="ECO:0007669"/>
    <property type="project" value="UniProtKB-KW"/>
</dbReference>
<dbReference type="CDD" id="cd00143">
    <property type="entry name" value="PP2Cc"/>
    <property type="match status" value="1"/>
</dbReference>
<proteinExistence type="inferred from homology"/>
<dbReference type="SUPFAM" id="SSF52058">
    <property type="entry name" value="L domain-like"/>
    <property type="match status" value="2"/>
</dbReference>
<dbReference type="Gene3D" id="3.60.40.10">
    <property type="entry name" value="PPM-type phosphatase domain"/>
    <property type="match status" value="1"/>
</dbReference>
<evidence type="ECO:0000256" key="1">
    <source>
        <dbReference type="ARBA" id="ARBA00001593"/>
    </source>
</evidence>
<dbReference type="PROSITE" id="PS51450">
    <property type="entry name" value="LRR"/>
    <property type="match status" value="5"/>
</dbReference>
<dbReference type="SMART" id="SM00369">
    <property type="entry name" value="LRR_TYP"/>
    <property type="match status" value="11"/>
</dbReference>
<dbReference type="GO" id="GO:0046872">
    <property type="term" value="F:metal ion binding"/>
    <property type="evidence" value="ECO:0007669"/>
    <property type="project" value="UniProtKB-KW"/>
</dbReference>
<sequence>MSSEIELFRIYDVVDGTGQSTIMPEIDLPSAKNVDIAPWEEPPTPQAHTPKSRSFGFAHKASFNSFRPGSFASMGHRGRLGSDTQSTLSIPESLSSTNTDSPSEFGVQPSLRKSRSGVFNFMRPNRSKASLRPDGAEHPSLRPPPVPDNSAYAPFLPVARSPSPSLRPSPPQKAEQASKRIRKHSKRKEDTHPPTPPPKDEELHLDTNLSDLDGIVDPSLWRSENNAEPQVSPATSTFPATSASSQRSHSRHGSSDHSSMHSHSMGIPEFRDPFKVQPLTLKSFPPRMTSLKHQGYAPTERKISPKTVPPAPSPIPLSRPANVSEDANQPAWIAPESWAVQADTENLSEQEYSSGAEEATFATVTNDTMTVSTTARPSSSAASFSSRTPSLRNNDIDAALPPRMNPHQRSGSSKTKGSTASTVMQKSMSFPDRERVYTIRIYTSDNAYHVVSVGPNVTVGSLLPKLNQKLLHGEDREKHKLYLKDRARERVLHTNERPADIVKNRLMQAGYDLTDIASMLGGESLSFLLRFIYKSEVLGTTEKDIVFDNYEYVDLTSKGLRAIPVDLHKHADSVVSLYLSRNPMLEIPLDFIQDCTTLRELRLSHMAMRKVPNSVRHSHTLHRLDLSCNKISELDDAQLHLIPTLHHLFLQNNRLENLPLYFPRLRSLCTLNLSNNQFLSFPVVICQLETLKDVDISFNSITEIPEEISKMRCLERLIVVSNQIVVISPAFSRLTNLRQFDCRRNHIEDLTVVCSLPHLEKLSADHNALLTLEVLINPYMQSLDVSRNDLSKGKFTLIPHPPPNAPGYSLQYLELSHTSLTHFDDNIFTQLTSLRTLKFSHNNLKALPDSLGELRWLETLICSDNQIETLPGTIGLLQKLETLDAHNNRLRDLPDSLWECASLLKVNFTSNLLTMWKVPPSMRAGSVGDLSIRVERKGSASSQTGRQRPPLAYSLEKLYLGENKFSDDVLSPLLVLEGLRVLNLSFNHLQELSPSFFKYFPKLEELYLSGNELTALPGDHLARMTSLSVLFLNGNKLQTLPHELGKVKSLTVLDVGSNLLRYNINNWEYDWNWNFNKNLKYLNMSGNKRLQIKSDTREFFNKGDARQSLAGFTDLAHLRVLGLMDVTTAGIGVDIPDENDDRRVRTSTVSGMGYGIADTMGRNEHLNMLDLVHEFPGRPGEMVFGMFGRAHPPRALSNGSMSNRLAKHLHDRFVDVFLSHLTSLRYDEGVPDALRRAFLRLNHELHDNLYAVPVRKGSTASGAARPSAAEQTLQSRSGASGLILYIAGKKLYCANAGNILAVVSRSGKAHSLSTKHDPYDRDEMERIRLTEGWISPPGLVNDEIDLSRSFGFFHLFSLIARPAVQVWDLGELDEFVIMANRGLWDYVSHQTAVDIARGERDDPMIAAQKLRDFAMSYGADGSTMIMIISVGDLFKAAQPLPDPLQHINRRRRRADDTLDVAITRLGAEVPAPTGHITMVFTDIVNSTGLWELNPGMQSALAQHHKLLRRHLRLCGGYEVKTEGDAFVISFQTAVAAMWWCMTIQQELLKTEWPLELLECDDGKPVYDNNGILIARGMSIRMGVHCGEPICEMDPVTRRMDYYGPMVNRVARIEQSASGGQIQVSSDVLKELQEFKAIGTDGADLDHLTDPHLAEAVEAVRRIGIVVVPVGQVKLKGLETTLHLSTIYPEELAGRKEVRAKPANARVQFSIEQMRQLGTLCLRLEALATSRIFKSEEDTPKERDGRVRDSGILDGEQVGRQSKFLCGNPSLLLPEMRENMSGREMMLLLDSMAGRIENAVRSITLNVKGKQEAMKDSLGAALLTQGGLDMETLQKVLNVLRGI</sequence>
<evidence type="ECO:0000256" key="9">
    <source>
        <dbReference type="ARBA" id="ARBA00022998"/>
    </source>
</evidence>
<dbReference type="Pfam" id="PF00211">
    <property type="entry name" value="Guanylate_cyc"/>
    <property type="match status" value="1"/>
</dbReference>
<evidence type="ECO:0000256" key="4">
    <source>
        <dbReference type="ARBA" id="ARBA00021420"/>
    </source>
</evidence>
<dbReference type="PROSITE" id="PS51746">
    <property type="entry name" value="PPM_2"/>
    <property type="match status" value="1"/>
</dbReference>
<dbReference type="Proteomes" id="UP000054007">
    <property type="component" value="Unassembled WGS sequence"/>
</dbReference>
<keyword evidence="18" id="KW-1185">Reference proteome</keyword>
<dbReference type="GO" id="GO:0005737">
    <property type="term" value="C:cytoplasm"/>
    <property type="evidence" value="ECO:0007669"/>
    <property type="project" value="TreeGrafter"/>
</dbReference>
<dbReference type="SMART" id="SM00332">
    <property type="entry name" value="PP2Cc"/>
    <property type="match status" value="1"/>
</dbReference>
<accession>A0A0D7AZ15</accession>
<dbReference type="SMART" id="SM00364">
    <property type="entry name" value="LRR_BAC"/>
    <property type="match status" value="10"/>
</dbReference>
<dbReference type="InterPro" id="IPR036457">
    <property type="entry name" value="PPM-type-like_dom_sf"/>
</dbReference>
<keyword evidence="9" id="KW-0115">cAMP biosynthesis</keyword>
<dbReference type="Pfam" id="PF23010">
    <property type="entry name" value="RA_3"/>
    <property type="match status" value="1"/>
</dbReference>
<feature type="region of interest" description="Disordered" evidence="13">
    <location>
        <begin position="224"/>
        <end position="270"/>
    </location>
</feature>
<dbReference type="InterPro" id="IPR000159">
    <property type="entry name" value="RA_dom"/>
</dbReference>
<evidence type="ECO:0000256" key="8">
    <source>
        <dbReference type="ARBA" id="ARBA00022842"/>
    </source>
</evidence>
<dbReference type="InterPro" id="IPR001932">
    <property type="entry name" value="PPM-type_phosphatase-like_dom"/>
</dbReference>
<dbReference type="STRING" id="1314674.A0A0D7AZ15"/>
<evidence type="ECO:0000256" key="5">
    <source>
        <dbReference type="ARBA" id="ARBA00022614"/>
    </source>
</evidence>
<dbReference type="InterPro" id="IPR003591">
    <property type="entry name" value="Leu-rich_rpt_typical-subtyp"/>
</dbReference>
<dbReference type="SUPFAM" id="SSF81606">
    <property type="entry name" value="PP2C-like"/>
    <property type="match status" value="1"/>
</dbReference>
<feature type="region of interest" description="Disordered" evidence="13">
    <location>
        <begin position="296"/>
        <end position="323"/>
    </location>
</feature>
<comment type="similarity">
    <text evidence="2">Belongs to the adenylyl cyclase class-3 family.</text>
</comment>
<dbReference type="InterPro" id="IPR055071">
    <property type="entry name" value="RA_PHLPP-like"/>
</dbReference>
<dbReference type="GO" id="GO:0004016">
    <property type="term" value="F:adenylate cyclase activity"/>
    <property type="evidence" value="ECO:0007669"/>
    <property type="project" value="UniProtKB-EC"/>
</dbReference>
<dbReference type="Gene3D" id="3.30.70.1230">
    <property type="entry name" value="Nucleotide cyclase"/>
    <property type="match status" value="1"/>
</dbReference>
<feature type="domain" description="PPM-type phosphatase" evidence="16">
    <location>
        <begin position="1153"/>
        <end position="1430"/>
    </location>
</feature>
<dbReference type="Pfam" id="PF13855">
    <property type="entry name" value="LRR_8"/>
    <property type="match status" value="2"/>
</dbReference>
<evidence type="ECO:0000256" key="6">
    <source>
        <dbReference type="ARBA" id="ARBA00022723"/>
    </source>
</evidence>
<keyword evidence="10" id="KW-0456">Lyase</keyword>
<feature type="compositionally biased region" description="Low complexity" evidence="13">
    <location>
        <begin position="232"/>
        <end position="247"/>
    </location>
</feature>
<dbReference type="SMART" id="SM00044">
    <property type="entry name" value="CYCc"/>
    <property type="match status" value="1"/>
</dbReference>
<feature type="compositionally biased region" description="Low complexity" evidence="13">
    <location>
        <begin position="370"/>
        <end position="390"/>
    </location>
</feature>
<dbReference type="InterPro" id="IPR050216">
    <property type="entry name" value="LRR_domain-containing"/>
</dbReference>
<dbReference type="EMBL" id="KN880684">
    <property type="protein sequence ID" value="KIY63613.1"/>
    <property type="molecule type" value="Genomic_DNA"/>
</dbReference>
<dbReference type="InterPro" id="IPR001611">
    <property type="entry name" value="Leu-rich_rpt"/>
</dbReference>
<evidence type="ECO:0000256" key="11">
    <source>
        <dbReference type="ARBA" id="ARBA00032597"/>
    </source>
</evidence>
<dbReference type="Pfam" id="PF00481">
    <property type="entry name" value="PP2C"/>
    <property type="match status" value="1"/>
</dbReference>
<dbReference type="PROSITE" id="PS50200">
    <property type="entry name" value="RA"/>
    <property type="match status" value="1"/>
</dbReference>
<dbReference type="PANTHER" id="PTHR48051:SF1">
    <property type="entry name" value="RAS SUPPRESSOR PROTEIN 1"/>
    <property type="match status" value="1"/>
</dbReference>
<evidence type="ECO:0000256" key="3">
    <source>
        <dbReference type="ARBA" id="ARBA00012201"/>
    </source>
</evidence>
<dbReference type="InterPro" id="IPR032675">
    <property type="entry name" value="LRR_dom_sf"/>
</dbReference>
<feature type="compositionally biased region" description="Pro residues" evidence="13">
    <location>
        <begin position="307"/>
        <end position="317"/>
    </location>
</feature>
<evidence type="ECO:0000256" key="12">
    <source>
        <dbReference type="ARBA" id="ARBA00032637"/>
    </source>
</evidence>
<evidence type="ECO:0000313" key="18">
    <source>
        <dbReference type="Proteomes" id="UP000054007"/>
    </source>
</evidence>
<evidence type="ECO:0000259" key="14">
    <source>
        <dbReference type="PROSITE" id="PS50125"/>
    </source>
</evidence>
<protein>
    <recommendedName>
        <fullName evidence="4">Adenylate cyclase</fullName>
        <ecNumber evidence="3">4.6.1.1</ecNumber>
    </recommendedName>
    <alternativeName>
        <fullName evidence="11">ATP pyrophosphate-lyase</fullName>
    </alternativeName>
    <alternativeName>
        <fullName evidence="12">Adenylyl cyclase</fullName>
    </alternativeName>
</protein>
<organism evidence="17 18">
    <name type="scientific">Cylindrobasidium torrendii FP15055 ss-10</name>
    <dbReference type="NCBI Taxonomy" id="1314674"/>
    <lineage>
        <taxon>Eukaryota</taxon>
        <taxon>Fungi</taxon>
        <taxon>Dikarya</taxon>
        <taxon>Basidiomycota</taxon>
        <taxon>Agaricomycotina</taxon>
        <taxon>Agaricomycetes</taxon>
        <taxon>Agaricomycetidae</taxon>
        <taxon>Agaricales</taxon>
        <taxon>Marasmiineae</taxon>
        <taxon>Physalacriaceae</taxon>
        <taxon>Cylindrobasidium</taxon>
    </lineage>
</organism>
<dbReference type="PROSITE" id="PS50125">
    <property type="entry name" value="GUANYLATE_CYCLASE_2"/>
    <property type="match status" value="1"/>
</dbReference>
<dbReference type="CDD" id="cd07302">
    <property type="entry name" value="CHD"/>
    <property type="match status" value="1"/>
</dbReference>
<name>A0A0D7AZ15_9AGAR</name>
<feature type="compositionally biased region" description="Polar residues" evidence="13">
    <location>
        <begin position="82"/>
        <end position="102"/>
    </location>
</feature>
<dbReference type="EC" id="4.6.1.1" evidence="3"/>
<dbReference type="Gene3D" id="3.80.10.10">
    <property type="entry name" value="Ribonuclease Inhibitor"/>
    <property type="match status" value="4"/>
</dbReference>
<keyword evidence="6" id="KW-0479">Metal-binding</keyword>
<evidence type="ECO:0000313" key="17">
    <source>
        <dbReference type="EMBL" id="KIY63613.1"/>
    </source>
</evidence>
<feature type="region of interest" description="Disordered" evidence="13">
    <location>
        <begin position="370"/>
        <end position="427"/>
    </location>
</feature>
<gene>
    <name evidence="17" type="ORF">CYLTODRAFT_493767</name>
</gene>
<feature type="compositionally biased region" description="Low complexity" evidence="13">
    <location>
        <begin position="410"/>
        <end position="422"/>
    </location>
</feature>
<dbReference type="InterPro" id="IPR029787">
    <property type="entry name" value="Nucleotide_cyclase"/>
</dbReference>
<dbReference type="InterPro" id="IPR001054">
    <property type="entry name" value="A/G_cyclase"/>
</dbReference>
<dbReference type="GO" id="GO:0035556">
    <property type="term" value="P:intracellular signal transduction"/>
    <property type="evidence" value="ECO:0007669"/>
    <property type="project" value="InterPro"/>
</dbReference>
<reference evidence="17 18" key="1">
    <citation type="journal article" date="2015" name="Fungal Genet. Biol.">
        <title>Evolution of novel wood decay mechanisms in Agaricales revealed by the genome sequences of Fistulina hepatica and Cylindrobasidium torrendii.</title>
        <authorList>
            <person name="Floudas D."/>
            <person name="Held B.W."/>
            <person name="Riley R."/>
            <person name="Nagy L.G."/>
            <person name="Koehler G."/>
            <person name="Ransdell A.S."/>
            <person name="Younus H."/>
            <person name="Chow J."/>
            <person name="Chiniquy J."/>
            <person name="Lipzen A."/>
            <person name="Tritt A."/>
            <person name="Sun H."/>
            <person name="Haridas S."/>
            <person name="LaButti K."/>
            <person name="Ohm R.A."/>
            <person name="Kues U."/>
            <person name="Blanchette R.A."/>
            <person name="Grigoriev I.V."/>
            <person name="Minto R.E."/>
            <person name="Hibbett D.S."/>
        </authorList>
    </citation>
    <scope>NUCLEOTIDE SEQUENCE [LARGE SCALE GENOMIC DNA]</scope>
    <source>
        <strain evidence="17 18">FP15055 ss-10</strain>
    </source>
</reference>
<keyword evidence="5" id="KW-0433">Leucine-rich repeat</keyword>
<evidence type="ECO:0000259" key="16">
    <source>
        <dbReference type="PROSITE" id="PS51746"/>
    </source>
</evidence>
<evidence type="ECO:0000256" key="2">
    <source>
        <dbReference type="ARBA" id="ARBA00005381"/>
    </source>
</evidence>
<dbReference type="PANTHER" id="PTHR48051">
    <property type="match status" value="1"/>
</dbReference>
<dbReference type="SUPFAM" id="SSF55073">
    <property type="entry name" value="Nucleotide cyclase"/>
    <property type="match status" value="1"/>
</dbReference>
<feature type="domain" description="Guanylate cyclase" evidence="14">
    <location>
        <begin position="1477"/>
        <end position="1613"/>
    </location>
</feature>
<evidence type="ECO:0000256" key="7">
    <source>
        <dbReference type="ARBA" id="ARBA00022737"/>
    </source>
</evidence>
<feature type="domain" description="Ras-associating" evidence="15">
    <location>
        <begin position="435"/>
        <end position="534"/>
    </location>
</feature>
<keyword evidence="8" id="KW-0460">Magnesium</keyword>
<dbReference type="OrthoDB" id="2021138at2759"/>
<evidence type="ECO:0000256" key="10">
    <source>
        <dbReference type="ARBA" id="ARBA00023239"/>
    </source>
</evidence>
<evidence type="ECO:0000259" key="15">
    <source>
        <dbReference type="PROSITE" id="PS50200"/>
    </source>
</evidence>
<feature type="compositionally biased region" description="Basic and acidic residues" evidence="13">
    <location>
        <begin position="187"/>
        <end position="205"/>
    </location>
</feature>
<feature type="region of interest" description="Disordered" evidence="13">
    <location>
        <begin position="74"/>
        <end position="205"/>
    </location>
</feature>
<comment type="catalytic activity">
    <reaction evidence="1">
        <text>ATP = 3',5'-cyclic AMP + diphosphate</text>
        <dbReference type="Rhea" id="RHEA:15389"/>
        <dbReference type="ChEBI" id="CHEBI:30616"/>
        <dbReference type="ChEBI" id="CHEBI:33019"/>
        <dbReference type="ChEBI" id="CHEBI:58165"/>
        <dbReference type="EC" id="4.6.1.1"/>
    </reaction>
</comment>